<organism evidence="4">
    <name type="scientific">Tanacetum cinerariifolium</name>
    <name type="common">Dalmatian daisy</name>
    <name type="synonym">Chrysanthemum cinerariifolium</name>
    <dbReference type="NCBI Taxonomy" id="118510"/>
    <lineage>
        <taxon>Eukaryota</taxon>
        <taxon>Viridiplantae</taxon>
        <taxon>Streptophyta</taxon>
        <taxon>Embryophyta</taxon>
        <taxon>Tracheophyta</taxon>
        <taxon>Spermatophyta</taxon>
        <taxon>Magnoliopsida</taxon>
        <taxon>eudicotyledons</taxon>
        <taxon>Gunneridae</taxon>
        <taxon>Pentapetalae</taxon>
        <taxon>asterids</taxon>
        <taxon>campanulids</taxon>
        <taxon>Asterales</taxon>
        <taxon>Asteraceae</taxon>
        <taxon>Asteroideae</taxon>
        <taxon>Anthemideae</taxon>
        <taxon>Anthemidinae</taxon>
        <taxon>Tanacetum</taxon>
    </lineage>
</organism>
<keyword evidence="1" id="KW-0378">Hydrolase</keyword>
<dbReference type="PROSITE" id="PS50994">
    <property type="entry name" value="INTEGRASE"/>
    <property type="match status" value="1"/>
</dbReference>
<dbReference type="GO" id="GO:0008233">
    <property type="term" value="F:peptidase activity"/>
    <property type="evidence" value="ECO:0007669"/>
    <property type="project" value="UniProtKB-KW"/>
</dbReference>
<feature type="region of interest" description="Disordered" evidence="2">
    <location>
        <begin position="256"/>
        <end position="282"/>
    </location>
</feature>
<dbReference type="InterPro" id="IPR057670">
    <property type="entry name" value="SH3_retrovirus"/>
</dbReference>
<evidence type="ECO:0000256" key="2">
    <source>
        <dbReference type="SAM" id="MobiDB-lite"/>
    </source>
</evidence>
<name>A0A699JF32_TANCI</name>
<dbReference type="Pfam" id="PF25597">
    <property type="entry name" value="SH3_retrovirus"/>
    <property type="match status" value="1"/>
</dbReference>
<dbReference type="Pfam" id="PF13976">
    <property type="entry name" value="gag_pre-integrs"/>
    <property type="match status" value="1"/>
</dbReference>
<dbReference type="InterPro" id="IPR036397">
    <property type="entry name" value="RNaseH_sf"/>
</dbReference>
<evidence type="ECO:0000313" key="4">
    <source>
        <dbReference type="EMBL" id="GFA32510.1"/>
    </source>
</evidence>
<dbReference type="InterPro" id="IPR012337">
    <property type="entry name" value="RNaseH-like_sf"/>
</dbReference>
<dbReference type="EMBL" id="BKCJ010404796">
    <property type="protein sequence ID" value="GFA32510.1"/>
    <property type="molecule type" value="Genomic_DNA"/>
</dbReference>
<dbReference type="GO" id="GO:0003676">
    <property type="term" value="F:nucleic acid binding"/>
    <property type="evidence" value="ECO:0007669"/>
    <property type="project" value="InterPro"/>
</dbReference>
<comment type="caution">
    <text evidence="4">The sequence shown here is derived from an EMBL/GenBank/DDBJ whole genome shotgun (WGS) entry which is preliminary data.</text>
</comment>
<reference evidence="4" key="1">
    <citation type="journal article" date="2019" name="Sci. Rep.">
        <title>Draft genome of Tanacetum cinerariifolium, the natural source of mosquito coil.</title>
        <authorList>
            <person name="Yamashiro T."/>
            <person name="Shiraishi A."/>
            <person name="Satake H."/>
            <person name="Nakayama K."/>
        </authorList>
    </citation>
    <scope>NUCLEOTIDE SEQUENCE</scope>
</reference>
<dbReference type="InterPro" id="IPR039537">
    <property type="entry name" value="Retrotran_Ty1/copia-like"/>
</dbReference>
<sequence>MIRRMHLNKGGISKLDADKDVTLVDAEEDVNTDVQGRLAESQAKVYHLDLEHAEKFLSMQNTDEAEPAKVDELIEVVITAKLMIEVVTTTATTITAAQVAKASAQSRRRGVVIQDLEETATASVIVHYEVKSTDKGQGILIEEPKPLKRQAQIKMDEAFARQWANRFFTKSVNPVEHPTPAQNLRRDIPKSRGYRHSWNRKACFVCKSLTYLIKDCDYYKKKMVKSLHVVPTVILTRSRLVPLTAARPVTIVVPQTKVQHQRPTKHGVTKTHSPIRRPINLRPSPINSNFHQQVTTVKATYVNVVQGVKRIWIQVSYGLCPQKILTFLFDVHGNPYHALKDKGFIDSGCSRNMTWNISYLSDFEELNRGYVSFGRNPKGGKITGKGKLRTGKLDFDDIYFVKELKFNLFSFLSMCDKKNNVLFTDTECIVLSSDFKLSDENHVLLRVPRENNMYNVDLKNIVPSGDLTYLFAKATLDEFNIWHRRLGHINFKTMNKLVKGNLVRGLPSKVFENNNTCVAYKKSKQHRAFCQSKPVSSVSQPLQRLHMDLFRPTFVRSLNKKSYYLVVTDDYILWMKGIKREFSVARTPQQNEIAERKNRTLIEAASTMLADSLLPIPFWAEAVNTACYVQNRVLVTKPHNNAPYELLIGRTPALGFIRPFGCLVTILNTLDPLGKFDGKADEGFLVGYSVSSKAFDVFNSRTRIVHETLHINFLENQPNVTGI</sequence>
<proteinExistence type="predicted"/>
<dbReference type="InterPro" id="IPR054722">
    <property type="entry name" value="PolX-like_BBD"/>
</dbReference>
<dbReference type="InterPro" id="IPR001584">
    <property type="entry name" value="Integrase_cat-core"/>
</dbReference>
<gene>
    <name evidence="4" type="ORF">Tci_604482</name>
</gene>
<feature type="domain" description="Integrase catalytic" evidence="3">
    <location>
        <begin position="552"/>
        <end position="651"/>
    </location>
</feature>
<feature type="non-terminal residue" evidence="4">
    <location>
        <position position="723"/>
    </location>
</feature>
<dbReference type="GO" id="GO:0006508">
    <property type="term" value="P:proteolysis"/>
    <property type="evidence" value="ECO:0007669"/>
    <property type="project" value="UniProtKB-KW"/>
</dbReference>
<dbReference type="AlphaFoldDB" id="A0A699JF32"/>
<dbReference type="Gene3D" id="3.30.420.10">
    <property type="entry name" value="Ribonuclease H-like superfamily/Ribonuclease H"/>
    <property type="match status" value="1"/>
</dbReference>
<keyword evidence="1" id="KW-0645">Protease</keyword>
<evidence type="ECO:0000256" key="1">
    <source>
        <dbReference type="ARBA" id="ARBA00022670"/>
    </source>
</evidence>
<accession>A0A699JF32</accession>
<dbReference type="SUPFAM" id="SSF53098">
    <property type="entry name" value="Ribonuclease H-like"/>
    <property type="match status" value="1"/>
</dbReference>
<feature type="compositionally biased region" description="Basic residues" evidence="2">
    <location>
        <begin position="259"/>
        <end position="275"/>
    </location>
</feature>
<protein>
    <recommendedName>
        <fullName evidence="3">Integrase catalytic domain-containing protein</fullName>
    </recommendedName>
</protein>
<dbReference type="PANTHER" id="PTHR42648">
    <property type="entry name" value="TRANSPOSASE, PUTATIVE-RELATED"/>
    <property type="match status" value="1"/>
</dbReference>
<dbReference type="GO" id="GO:0015074">
    <property type="term" value="P:DNA integration"/>
    <property type="evidence" value="ECO:0007669"/>
    <property type="project" value="InterPro"/>
</dbReference>
<dbReference type="PANTHER" id="PTHR42648:SF32">
    <property type="entry name" value="RIBONUCLEASE H-LIKE DOMAIN, GAG-PRE-INTEGRASE DOMAIN PROTEIN-RELATED"/>
    <property type="match status" value="1"/>
</dbReference>
<dbReference type="Pfam" id="PF22936">
    <property type="entry name" value="Pol_BBD"/>
    <property type="match status" value="1"/>
</dbReference>
<evidence type="ECO:0000259" key="3">
    <source>
        <dbReference type="PROSITE" id="PS50994"/>
    </source>
</evidence>
<dbReference type="InterPro" id="IPR025724">
    <property type="entry name" value="GAG-pre-integrase_dom"/>
</dbReference>